<evidence type="ECO:0000256" key="7">
    <source>
        <dbReference type="SAM" id="Phobius"/>
    </source>
</evidence>
<dbReference type="InterPro" id="IPR029787">
    <property type="entry name" value="Nucleotide_cyclase"/>
</dbReference>
<evidence type="ECO:0000313" key="9">
    <source>
        <dbReference type="EMBL" id="KEA62182.1"/>
    </source>
</evidence>
<evidence type="ECO:0000256" key="6">
    <source>
        <dbReference type="ARBA" id="ARBA00023136"/>
    </source>
</evidence>
<dbReference type="SUPFAM" id="SSF55073">
    <property type="entry name" value="Nucleotide cyclase"/>
    <property type="match status" value="1"/>
</dbReference>
<comment type="caution">
    <text evidence="9">The sequence shown here is derived from an EMBL/GenBank/DDBJ whole genome shotgun (WGS) entry which is preliminary data.</text>
</comment>
<evidence type="ECO:0000256" key="5">
    <source>
        <dbReference type="ARBA" id="ARBA00022989"/>
    </source>
</evidence>
<dbReference type="InterPro" id="IPR001054">
    <property type="entry name" value="A/G_cyclase"/>
</dbReference>
<dbReference type="PATRIC" id="fig|1232683.4.peg.3784"/>
<feature type="transmembrane region" description="Helical" evidence="7">
    <location>
        <begin position="390"/>
        <end position="415"/>
    </location>
</feature>
<dbReference type="FunFam" id="3.30.70.1230:FF:000016">
    <property type="entry name" value="Adenylate/guanylate cyclase domain-containing protein"/>
    <property type="match status" value="1"/>
</dbReference>
<gene>
    <name evidence="9" type="ORF">ADIMK_3843</name>
</gene>
<dbReference type="eggNOG" id="COG4252">
    <property type="taxonomic scope" value="Bacteria"/>
</dbReference>
<sequence>MVSLSWQGRMPALFELFELDLYDQRIKQALSETVDPRIVIVDIDESSLARVGRWPWPRDRVAQLIEALYLDYGVAVIGFDVLFSEPDETVQLSPLQTLVQGGGVLTAEMLDAMDGDARMAETLASFPAILAIAFDPDDADLAVGETGPALMVEPPLSDSLPIVQAQGVVGSMPLLARSATSGFFDNPLVDPDGVFRRVPLIQRYKDQYYPSLALAMWQSLLLSDSIKPIIESDLSGSYQVLTAIDAGGVEIPVDPQGAMLVPYRGHQGSFPYISAGDVLEGIAPQETLSGAIVLVGTSAAGLLDLRVTPVGPRYPGVEVHANVLSALLDQRFFYKPDFLRALNAVQMLIVGLVLSLTLPRLSVLMGTIITGLFGVGVVAFNFYAFSQLYWVIPLAGVTLLILMLYLFMQTTGFLFESNIRRQLSRTFGQYVPPEVVRSLEQVGAADQLRGESRQMTVLFSDVRGFTTLSETLSPTQLTRMMNIYLSAMTAVIHRHKGTIDKYIGDAIMAFWGAPLDDPEHAVHALDAALEMVAALPKVNQLLEAEGLPQLRVGIGLNCGEMAVGNMGSNFRMAYTVMGDAVNLGSRLEGLTKYYGVDLLVSEQLRDQCTDHCFRELDRVRVKGKQQAIGLYEPLAVMDSIEPEWAQRFSQGIEYYRSHEWQRAECCFKEVISLRHGVDGPSQVYLQRIQDLTASPPGVEWDAVFTHTEK</sequence>
<evidence type="ECO:0000256" key="4">
    <source>
        <dbReference type="ARBA" id="ARBA00022692"/>
    </source>
</evidence>
<comment type="subcellular location">
    <subcellularLocation>
        <location evidence="1">Cell envelope</location>
    </subcellularLocation>
</comment>
<feature type="domain" description="Guanylate cyclase" evidence="8">
    <location>
        <begin position="456"/>
        <end position="588"/>
    </location>
</feature>
<dbReference type="STRING" id="1232683.ADIMK_3843"/>
<dbReference type="CDD" id="cd07302">
    <property type="entry name" value="CHD"/>
    <property type="match status" value="1"/>
</dbReference>
<dbReference type="InterPro" id="IPR007890">
    <property type="entry name" value="CHASE2"/>
</dbReference>
<dbReference type="Pfam" id="PF00211">
    <property type="entry name" value="Guanylate_cyc"/>
    <property type="match status" value="1"/>
</dbReference>
<dbReference type="Pfam" id="PF05226">
    <property type="entry name" value="CHASE2"/>
    <property type="match status" value="1"/>
</dbReference>
<dbReference type="GO" id="GO:0030313">
    <property type="term" value="C:cell envelope"/>
    <property type="evidence" value="ECO:0007669"/>
    <property type="project" value="UniProtKB-SubCell"/>
</dbReference>
<keyword evidence="5 7" id="KW-1133">Transmembrane helix</keyword>
<reference evidence="9 10" key="1">
    <citation type="submission" date="2014-04" db="EMBL/GenBank/DDBJ databases">
        <title>Marinobacterium kochiensis sp. nov., isolated from sediment sample collected from Kochi backwaters in Kerala, India.</title>
        <authorList>
            <person name="Singh A."/>
            <person name="Pinnaka A.K."/>
        </authorList>
    </citation>
    <scope>NUCLEOTIDE SEQUENCE [LARGE SCALE GENOMIC DNA]</scope>
    <source>
        <strain evidence="9 10">AK27</strain>
    </source>
</reference>
<dbReference type="PROSITE" id="PS50125">
    <property type="entry name" value="GUANYLATE_CYCLASE_2"/>
    <property type="match status" value="1"/>
</dbReference>
<dbReference type="PANTHER" id="PTHR43081">
    <property type="entry name" value="ADENYLATE CYCLASE, TERMINAL-DIFFERENTIATION SPECIFIC-RELATED"/>
    <property type="match status" value="1"/>
</dbReference>
<dbReference type="GO" id="GO:0035556">
    <property type="term" value="P:intracellular signal transduction"/>
    <property type="evidence" value="ECO:0007669"/>
    <property type="project" value="InterPro"/>
</dbReference>
<dbReference type="GO" id="GO:0004016">
    <property type="term" value="F:adenylate cyclase activity"/>
    <property type="evidence" value="ECO:0007669"/>
    <property type="project" value="UniProtKB-EC"/>
</dbReference>
<organism evidence="9 10">
    <name type="scientific">Marinobacterium lacunae</name>
    <dbReference type="NCBI Taxonomy" id="1232683"/>
    <lineage>
        <taxon>Bacteria</taxon>
        <taxon>Pseudomonadati</taxon>
        <taxon>Pseudomonadota</taxon>
        <taxon>Gammaproteobacteria</taxon>
        <taxon>Oceanospirillales</taxon>
        <taxon>Oceanospirillaceae</taxon>
        <taxon>Marinobacterium</taxon>
    </lineage>
</organism>
<evidence type="ECO:0000256" key="1">
    <source>
        <dbReference type="ARBA" id="ARBA00004196"/>
    </source>
</evidence>
<comment type="similarity">
    <text evidence="2">Belongs to the adenylyl cyclase class-3 family.</text>
</comment>
<keyword evidence="3" id="KW-1003">Cell membrane</keyword>
<evidence type="ECO:0000259" key="8">
    <source>
        <dbReference type="PROSITE" id="PS50125"/>
    </source>
</evidence>
<dbReference type="EMBL" id="JMQN01000057">
    <property type="protein sequence ID" value="KEA62182.1"/>
    <property type="molecule type" value="Genomic_DNA"/>
</dbReference>
<keyword evidence="4 7" id="KW-0812">Transmembrane</keyword>
<dbReference type="PANTHER" id="PTHR43081:SF1">
    <property type="entry name" value="ADENYLATE CYCLASE, TERMINAL-DIFFERENTIATION SPECIFIC"/>
    <property type="match status" value="1"/>
</dbReference>
<dbReference type="InterPro" id="IPR050697">
    <property type="entry name" value="Adenylyl/Guanylyl_Cyclase_3/4"/>
</dbReference>
<keyword evidence="10" id="KW-1185">Reference proteome</keyword>
<feature type="transmembrane region" description="Helical" evidence="7">
    <location>
        <begin position="363"/>
        <end position="384"/>
    </location>
</feature>
<dbReference type="eggNOG" id="COG2114">
    <property type="taxonomic scope" value="Bacteria"/>
</dbReference>
<dbReference type="AlphaFoldDB" id="A0A081FUH7"/>
<dbReference type="SMART" id="SM00044">
    <property type="entry name" value="CYCc"/>
    <property type="match status" value="1"/>
</dbReference>
<evidence type="ECO:0000313" key="10">
    <source>
        <dbReference type="Proteomes" id="UP000028252"/>
    </source>
</evidence>
<keyword evidence="6 7" id="KW-0472">Membrane</keyword>
<dbReference type="Proteomes" id="UP000028252">
    <property type="component" value="Unassembled WGS sequence"/>
</dbReference>
<name>A0A081FUH7_9GAMM</name>
<dbReference type="EC" id="4.6.1.1" evidence="9"/>
<evidence type="ECO:0000256" key="3">
    <source>
        <dbReference type="ARBA" id="ARBA00022475"/>
    </source>
</evidence>
<dbReference type="GO" id="GO:0006171">
    <property type="term" value="P:cAMP biosynthetic process"/>
    <property type="evidence" value="ECO:0007669"/>
    <property type="project" value="TreeGrafter"/>
</dbReference>
<dbReference type="SMART" id="SM01080">
    <property type="entry name" value="CHASE2"/>
    <property type="match status" value="1"/>
</dbReference>
<dbReference type="Gene3D" id="3.30.70.1230">
    <property type="entry name" value="Nucleotide cyclase"/>
    <property type="match status" value="1"/>
</dbReference>
<proteinExistence type="inferred from homology"/>
<accession>A0A081FUH7</accession>
<evidence type="ECO:0000256" key="2">
    <source>
        <dbReference type="ARBA" id="ARBA00005381"/>
    </source>
</evidence>
<protein>
    <submittedName>
        <fullName evidence="9">Adenylate cyclase</fullName>
        <ecNumber evidence="9">4.6.1.1</ecNumber>
    </submittedName>
</protein>
<keyword evidence="9" id="KW-0456">Lyase</keyword>